<dbReference type="Proteomes" id="UP000585474">
    <property type="component" value="Unassembled WGS sequence"/>
</dbReference>
<organism evidence="1 2">
    <name type="scientific">Actinidia rufa</name>
    <dbReference type="NCBI Taxonomy" id="165716"/>
    <lineage>
        <taxon>Eukaryota</taxon>
        <taxon>Viridiplantae</taxon>
        <taxon>Streptophyta</taxon>
        <taxon>Embryophyta</taxon>
        <taxon>Tracheophyta</taxon>
        <taxon>Spermatophyta</taxon>
        <taxon>Magnoliopsida</taxon>
        <taxon>eudicotyledons</taxon>
        <taxon>Gunneridae</taxon>
        <taxon>Pentapetalae</taxon>
        <taxon>asterids</taxon>
        <taxon>Ericales</taxon>
        <taxon>Actinidiaceae</taxon>
        <taxon>Actinidia</taxon>
    </lineage>
</organism>
<comment type="caution">
    <text evidence="1">The sequence shown here is derived from an EMBL/GenBank/DDBJ whole genome shotgun (WGS) entry which is preliminary data.</text>
</comment>
<proteinExistence type="predicted"/>
<accession>A0A7J0F029</accession>
<dbReference type="OrthoDB" id="10564327at2759"/>
<evidence type="ECO:0000313" key="2">
    <source>
        <dbReference type="Proteomes" id="UP000585474"/>
    </source>
</evidence>
<dbReference type="AlphaFoldDB" id="A0A7J0F029"/>
<dbReference type="SUPFAM" id="SSF49723">
    <property type="entry name" value="Lipase/lipooxygenase domain (PLAT/LH2 domain)"/>
    <property type="match status" value="1"/>
</dbReference>
<dbReference type="EMBL" id="BJWL01000007">
    <property type="protein sequence ID" value="GFY91539.1"/>
    <property type="molecule type" value="Genomic_DNA"/>
</dbReference>
<name>A0A7J0F029_9ERIC</name>
<protein>
    <submittedName>
        <fullName evidence="1">Uncharacterized protein</fullName>
    </submittedName>
</protein>
<dbReference type="InterPro" id="IPR036392">
    <property type="entry name" value="PLAT/LH2_dom_sf"/>
</dbReference>
<reference evidence="1 2" key="1">
    <citation type="submission" date="2019-07" db="EMBL/GenBank/DDBJ databases">
        <title>De Novo Assembly of kiwifruit Actinidia rufa.</title>
        <authorList>
            <person name="Sugita-Konishi S."/>
            <person name="Sato K."/>
            <person name="Mori E."/>
            <person name="Abe Y."/>
            <person name="Kisaki G."/>
            <person name="Hamano K."/>
            <person name="Suezawa K."/>
            <person name="Otani M."/>
            <person name="Fukuda T."/>
            <person name="Manabe T."/>
            <person name="Gomi K."/>
            <person name="Tabuchi M."/>
            <person name="Akimitsu K."/>
            <person name="Kataoka I."/>
        </authorList>
    </citation>
    <scope>NUCLEOTIDE SEQUENCE [LARGE SCALE GENOMIC DNA]</scope>
    <source>
        <strain evidence="2">cv. Fuchu</strain>
    </source>
</reference>
<sequence length="195" mass="21330">MLTSQPKPTTAKSALSAARPTAAIAGRSGIHGLGTRVHRVCVRAVISGGDKKKTVVETSKELNGSAVESGGWVDVRAVITIRKKMKERMIDKIEDQWEYVVNGMGQGICLHLISDQIDPDRRMPRCARYLDTRQIAAERLCLAAISSIRVNFTVKLFSAHIIPSDLRRPLLFDRVLAQELSPSSLNSDNSAAVLP</sequence>
<gene>
    <name evidence="1" type="ORF">Acr_07g0017350</name>
</gene>
<keyword evidence="2" id="KW-1185">Reference proteome</keyword>
<evidence type="ECO:0000313" key="1">
    <source>
        <dbReference type="EMBL" id="GFY91539.1"/>
    </source>
</evidence>